<feature type="transmembrane region" description="Helical" evidence="1">
    <location>
        <begin position="84"/>
        <end position="102"/>
    </location>
</feature>
<keyword evidence="1" id="KW-1133">Transmembrane helix</keyword>
<dbReference type="EMBL" id="HBUF01497993">
    <property type="protein sequence ID" value="CAG6745505.1"/>
    <property type="molecule type" value="Transcribed_RNA"/>
</dbReference>
<keyword evidence="1" id="KW-0472">Membrane</keyword>
<reference evidence="2" key="1">
    <citation type="submission" date="2021-05" db="EMBL/GenBank/DDBJ databases">
        <authorList>
            <person name="Alioto T."/>
            <person name="Alioto T."/>
            <person name="Gomez Garrido J."/>
        </authorList>
    </citation>
    <scope>NUCLEOTIDE SEQUENCE</scope>
</reference>
<proteinExistence type="predicted"/>
<evidence type="ECO:0000313" key="2">
    <source>
        <dbReference type="EMBL" id="CAG6745505.1"/>
    </source>
</evidence>
<sequence>MTHTPFIDTSNIRNRSSTPIDHEHRFPGMYRLSSTPCLDSENRLRIFRVNRHEWGNERVDFFVAFSTCFFSKPWVLPLNSVSCLNFFCFSSSIISFFCFLIISTNNKFVFLTYFPRSR</sequence>
<accession>A0A8D8ZDF3</accession>
<protein>
    <submittedName>
        <fullName evidence="2">Uncharacterized protein</fullName>
    </submittedName>
</protein>
<evidence type="ECO:0000256" key="1">
    <source>
        <dbReference type="SAM" id="Phobius"/>
    </source>
</evidence>
<dbReference type="AlphaFoldDB" id="A0A8D8ZDF3"/>
<organism evidence="2">
    <name type="scientific">Cacopsylla melanoneura</name>
    <dbReference type="NCBI Taxonomy" id="428564"/>
    <lineage>
        <taxon>Eukaryota</taxon>
        <taxon>Metazoa</taxon>
        <taxon>Ecdysozoa</taxon>
        <taxon>Arthropoda</taxon>
        <taxon>Hexapoda</taxon>
        <taxon>Insecta</taxon>
        <taxon>Pterygota</taxon>
        <taxon>Neoptera</taxon>
        <taxon>Paraneoptera</taxon>
        <taxon>Hemiptera</taxon>
        <taxon>Sternorrhyncha</taxon>
        <taxon>Psylloidea</taxon>
        <taxon>Psyllidae</taxon>
        <taxon>Psyllinae</taxon>
        <taxon>Cacopsylla</taxon>
    </lineage>
</organism>
<keyword evidence="1" id="KW-0812">Transmembrane</keyword>
<name>A0A8D8ZDF3_9HEMI</name>